<dbReference type="Proteomes" id="UP000231358">
    <property type="component" value="Unassembled WGS sequence"/>
</dbReference>
<evidence type="ECO:0000259" key="1">
    <source>
        <dbReference type="Pfam" id="PF08242"/>
    </source>
</evidence>
<dbReference type="SUPFAM" id="SSF53335">
    <property type="entry name" value="S-adenosyl-L-methionine-dependent methyltransferases"/>
    <property type="match status" value="1"/>
</dbReference>
<comment type="caution">
    <text evidence="2">The sequence shown here is derived from an EMBL/GenBank/DDBJ whole genome shotgun (WGS) entry which is preliminary data.</text>
</comment>
<feature type="domain" description="Methyltransferase type 12" evidence="1">
    <location>
        <begin position="63"/>
        <end position="141"/>
    </location>
</feature>
<dbReference type="EMBL" id="NEXV01000266">
    <property type="protein sequence ID" value="PIG86256.1"/>
    <property type="molecule type" value="Genomic_DNA"/>
</dbReference>
<accession>A0A2G7G081</accession>
<evidence type="ECO:0000313" key="2">
    <source>
        <dbReference type="EMBL" id="PIG86256.1"/>
    </source>
</evidence>
<dbReference type="Gene3D" id="3.40.50.150">
    <property type="entry name" value="Vaccinia Virus protein VP39"/>
    <property type="match status" value="1"/>
</dbReference>
<dbReference type="Pfam" id="PF08242">
    <property type="entry name" value="Methyltransf_12"/>
    <property type="match status" value="1"/>
</dbReference>
<evidence type="ECO:0000313" key="3">
    <source>
        <dbReference type="Proteomes" id="UP000231358"/>
    </source>
</evidence>
<gene>
    <name evidence="2" type="ORF">AARAC_004669</name>
</gene>
<dbReference type="STRING" id="656916.A0A2G7G081"/>
<dbReference type="InterPro" id="IPR029063">
    <property type="entry name" value="SAM-dependent_MTases_sf"/>
</dbReference>
<proteinExistence type="predicted"/>
<keyword evidence="3" id="KW-1185">Reference proteome</keyword>
<dbReference type="InterPro" id="IPR013217">
    <property type="entry name" value="Methyltransf_12"/>
</dbReference>
<protein>
    <submittedName>
        <fullName evidence="2">Williams-beuren syndrome chromosome region</fullName>
    </submittedName>
</protein>
<dbReference type="AlphaFoldDB" id="A0A2G7G081"/>
<organism evidence="2 3">
    <name type="scientific">Aspergillus arachidicola</name>
    <dbReference type="NCBI Taxonomy" id="656916"/>
    <lineage>
        <taxon>Eukaryota</taxon>
        <taxon>Fungi</taxon>
        <taxon>Dikarya</taxon>
        <taxon>Ascomycota</taxon>
        <taxon>Pezizomycotina</taxon>
        <taxon>Eurotiomycetes</taxon>
        <taxon>Eurotiomycetidae</taxon>
        <taxon>Eurotiales</taxon>
        <taxon>Aspergillaceae</taxon>
        <taxon>Aspergillus</taxon>
        <taxon>Aspergillus subgen. Circumdati</taxon>
    </lineage>
</organism>
<sequence length="197" mass="21681">MATQVLTENTYLAGARNSLRKEDCMELYEKWAASYNEDLADESQNYIAPLLVAQAALASSRDPELPKWTIDGMDLSPAMLKVAEQTGVYRSLFKVDLTQPIDQPDQKYDIVTCCGTFTRGHVGPDPALRELIRLLKPNGVIAATILEEIWVSGGYKAEADKLEKEGLAKVVSRDLIDYRKGAGDKATLLLMKKAASA</sequence>
<name>A0A2G7G081_9EURO</name>
<dbReference type="CDD" id="cd02440">
    <property type="entry name" value="AdoMet_MTases"/>
    <property type="match status" value="1"/>
</dbReference>
<reference evidence="2 3" key="1">
    <citation type="submission" date="2017-05" db="EMBL/GenBank/DDBJ databases">
        <title>Genome sequence for an aflatoxigenic pathogen of Argentinian peanut, Aspergillus arachidicola.</title>
        <authorList>
            <person name="Moore G."/>
            <person name="Beltz S.B."/>
            <person name="Mack B.M."/>
        </authorList>
    </citation>
    <scope>NUCLEOTIDE SEQUENCE [LARGE SCALE GENOMIC DNA]</scope>
    <source>
        <strain evidence="2 3">CBS 117610</strain>
    </source>
</reference>